<dbReference type="EnsemblMetazoa" id="Aqu2.1.40588_001">
    <property type="protein sequence ID" value="Aqu2.1.40588_001"/>
    <property type="gene ID" value="Aqu2.1.40588"/>
</dbReference>
<dbReference type="InParanoid" id="A0A1X7VMF5"/>
<dbReference type="AlphaFoldDB" id="A0A1X7VMF5"/>
<accession>A0A1X7VMF5</accession>
<feature type="region of interest" description="Disordered" evidence="1">
    <location>
        <begin position="113"/>
        <end position="140"/>
    </location>
</feature>
<sequence>MDATQLQRPGPPATTTVHAVQHRERTTQCYSCYRCGVIIHKSHTDSRWPSVITARRQAILRQSGAAIPKLLTQGRTTLLRHNQAVQILNRANVGPQTIKRSIKRALLSCLPHSHTAPSKPVHHTVDNEDPPSQSKLRSPPMQLDDAYSLFKVGSDYKPIIITLCVNKVDLPMELDTGASLSPGITHFMMKAMRQD</sequence>
<reference evidence="2" key="1">
    <citation type="submission" date="2017-05" db="UniProtKB">
        <authorList>
            <consortium name="EnsemblMetazoa"/>
        </authorList>
    </citation>
    <scope>IDENTIFICATION</scope>
</reference>
<evidence type="ECO:0000256" key="1">
    <source>
        <dbReference type="SAM" id="MobiDB-lite"/>
    </source>
</evidence>
<name>A0A1X7VMF5_AMPQE</name>
<protein>
    <submittedName>
        <fullName evidence="2">Uncharacterized protein</fullName>
    </submittedName>
</protein>
<proteinExistence type="predicted"/>
<organism evidence="2">
    <name type="scientific">Amphimedon queenslandica</name>
    <name type="common">Sponge</name>
    <dbReference type="NCBI Taxonomy" id="400682"/>
    <lineage>
        <taxon>Eukaryota</taxon>
        <taxon>Metazoa</taxon>
        <taxon>Porifera</taxon>
        <taxon>Demospongiae</taxon>
        <taxon>Heteroscleromorpha</taxon>
        <taxon>Haplosclerida</taxon>
        <taxon>Niphatidae</taxon>
        <taxon>Amphimedon</taxon>
    </lineage>
</organism>
<evidence type="ECO:0000313" key="2">
    <source>
        <dbReference type="EnsemblMetazoa" id="Aqu2.1.40588_001"/>
    </source>
</evidence>